<reference evidence="1" key="1">
    <citation type="submission" date="2018-06" db="EMBL/GenBank/DDBJ databases">
        <authorList>
            <person name="Zhirakovskaya E."/>
        </authorList>
    </citation>
    <scope>NUCLEOTIDE SEQUENCE</scope>
</reference>
<protein>
    <recommendedName>
        <fullName evidence="2">Lipoprotein</fullName>
    </recommendedName>
</protein>
<gene>
    <name evidence="1" type="ORF">MNBD_GAMMA04-1316</name>
</gene>
<organism evidence="1">
    <name type="scientific">hydrothermal vent metagenome</name>
    <dbReference type="NCBI Taxonomy" id="652676"/>
    <lineage>
        <taxon>unclassified sequences</taxon>
        <taxon>metagenomes</taxon>
        <taxon>ecological metagenomes</taxon>
    </lineage>
</organism>
<dbReference type="PROSITE" id="PS51257">
    <property type="entry name" value="PROKAR_LIPOPROTEIN"/>
    <property type="match status" value="1"/>
</dbReference>
<dbReference type="AlphaFoldDB" id="A0A3B0WXF4"/>
<proteinExistence type="predicted"/>
<evidence type="ECO:0000313" key="1">
    <source>
        <dbReference type="EMBL" id="VAW48284.1"/>
    </source>
</evidence>
<sequence length="176" mass="19566">MIKVYVVLIMATSILIACSSSSNGSNTNKSSPQGLIDVSDISRVNIPVREHGYSNLQNIVIESTIELNEYVPLIEQQSAWNNKTEFVNVLQSENIDFDFFNLLIYFHTEGSGSIEVLLAEPIWEGENALVNITRIVPEAGTADVAYYAYAFKVNKTIPKVIFNSGDTRVEIQNNDS</sequence>
<accession>A0A3B0WXF4</accession>
<name>A0A3B0WXF4_9ZZZZ</name>
<evidence type="ECO:0008006" key="2">
    <source>
        <dbReference type="Google" id="ProtNLM"/>
    </source>
</evidence>
<dbReference type="EMBL" id="UOFB01000251">
    <property type="protein sequence ID" value="VAW48284.1"/>
    <property type="molecule type" value="Genomic_DNA"/>
</dbReference>